<dbReference type="GO" id="GO:0005856">
    <property type="term" value="C:cytoskeleton"/>
    <property type="evidence" value="ECO:0007669"/>
    <property type="project" value="UniProtKB-SubCell"/>
</dbReference>
<dbReference type="CTD" id="20214795"/>
<name>T1G147_HELRO</name>
<organism evidence="11 12">
    <name type="scientific">Helobdella robusta</name>
    <name type="common">Californian leech</name>
    <dbReference type="NCBI Taxonomy" id="6412"/>
    <lineage>
        <taxon>Eukaryota</taxon>
        <taxon>Metazoa</taxon>
        <taxon>Spiralia</taxon>
        <taxon>Lophotrochozoa</taxon>
        <taxon>Annelida</taxon>
        <taxon>Clitellata</taxon>
        <taxon>Hirudinea</taxon>
        <taxon>Rhynchobdellida</taxon>
        <taxon>Glossiphoniidae</taxon>
        <taxon>Helobdella</taxon>
    </lineage>
</organism>
<evidence type="ECO:0000256" key="2">
    <source>
        <dbReference type="ARBA" id="ARBA00009238"/>
    </source>
</evidence>
<dbReference type="Gene3D" id="2.60.40.10">
    <property type="entry name" value="Immunoglobulins"/>
    <property type="match status" value="17"/>
</dbReference>
<reference evidence="11" key="3">
    <citation type="submission" date="2015-06" db="UniProtKB">
        <authorList>
            <consortium name="EnsemblMetazoa"/>
        </authorList>
    </citation>
    <scope>IDENTIFICATION</scope>
</reference>
<evidence type="ECO:0000256" key="3">
    <source>
        <dbReference type="ARBA" id="ARBA00022490"/>
    </source>
</evidence>
<dbReference type="SMART" id="SM00033">
    <property type="entry name" value="CH"/>
    <property type="match status" value="2"/>
</dbReference>
<dbReference type="OrthoDB" id="5334309at2759"/>
<feature type="repeat" description="Filamin" evidence="7">
    <location>
        <begin position="948"/>
        <end position="1042"/>
    </location>
</feature>
<evidence type="ECO:0000256" key="5">
    <source>
        <dbReference type="ARBA" id="ARBA00023203"/>
    </source>
</evidence>
<dbReference type="EMBL" id="AMQM01002874">
    <property type="status" value="NOT_ANNOTATED_CDS"/>
    <property type="molecule type" value="Genomic_DNA"/>
</dbReference>
<dbReference type="STRING" id="6412.T1G147"/>
<dbReference type="PROSITE" id="PS00019">
    <property type="entry name" value="ACTININ_1"/>
    <property type="match status" value="1"/>
</dbReference>
<reference evidence="10 12" key="2">
    <citation type="journal article" date="2013" name="Nature">
        <title>Insights into bilaterian evolution from three spiralian genomes.</title>
        <authorList>
            <person name="Simakov O."/>
            <person name="Marletaz F."/>
            <person name="Cho S.J."/>
            <person name="Edsinger-Gonzales E."/>
            <person name="Havlak P."/>
            <person name="Hellsten U."/>
            <person name="Kuo D.H."/>
            <person name="Larsson T."/>
            <person name="Lv J."/>
            <person name="Arendt D."/>
            <person name="Savage R."/>
            <person name="Osoegawa K."/>
            <person name="de Jong P."/>
            <person name="Grimwood J."/>
            <person name="Chapman J.A."/>
            <person name="Shapiro H."/>
            <person name="Aerts A."/>
            <person name="Otillar R.P."/>
            <person name="Terry A.Y."/>
            <person name="Boore J.L."/>
            <person name="Grigoriev I.V."/>
            <person name="Lindberg D.R."/>
            <person name="Seaver E.C."/>
            <person name="Weisblat D.A."/>
            <person name="Putnam N.H."/>
            <person name="Rokhsar D.S."/>
        </authorList>
    </citation>
    <scope>NUCLEOTIDE SEQUENCE</scope>
</reference>
<dbReference type="PANTHER" id="PTHR38537">
    <property type="entry name" value="JITTERBUG, ISOFORM N"/>
    <property type="match status" value="1"/>
</dbReference>
<evidence type="ECO:0000313" key="10">
    <source>
        <dbReference type="EMBL" id="ESO10099.1"/>
    </source>
</evidence>
<gene>
    <name evidence="11" type="primary">20214795</name>
    <name evidence="10" type="ORF">HELRODRAFT_72745</name>
</gene>
<dbReference type="CDD" id="cd21311">
    <property type="entry name" value="CH_dFLNA-like_rpt1"/>
    <property type="match status" value="1"/>
</dbReference>
<feature type="repeat" description="Filamin" evidence="7">
    <location>
        <begin position="850"/>
        <end position="947"/>
    </location>
</feature>
<dbReference type="InterPro" id="IPR014756">
    <property type="entry name" value="Ig_E-set"/>
</dbReference>
<dbReference type="KEGG" id="hro:HELRODRAFT_72745"/>
<keyword evidence="6" id="KW-0206">Cytoskeleton</keyword>
<dbReference type="FunFam" id="1.10.418.10:FF:000008">
    <property type="entry name" value="Filamin-B isoform C"/>
    <property type="match status" value="1"/>
</dbReference>
<keyword evidence="3" id="KW-0963">Cytoplasm</keyword>
<dbReference type="InterPro" id="IPR017868">
    <property type="entry name" value="Filamin/ABP280_repeat-like"/>
</dbReference>
<evidence type="ECO:0000256" key="8">
    <source>
        <dbReference type="SAM" id="MobiDB-lite"/>
    </source>
</evidence>
<dbReference type="Gene3D" id="1.10.418.10">
    <property type="entry name" value="Calponin-like domain"/>
    <property type="match status" value="2"/>
</dbReference>
<evidence type="ECO:0000256" key="7">
    <source>
        <dbReference type="PROSITE-ProRule" id="PRU00087"/>
    </source>
</evidence>
<evidence type="ECO:0000313" key="12">
    <source>
        <dbReference type="Proteomes" id="UP000015101"/>
    </source>
</evidence>
<dbReference type="InterPro" id="IPR001715">
    <property type="entry name" value="CH_dom"/>
</dbReference>
<dbReference type="FunFam" id="1.10.418.10:FF:000006">
    <property type="entry name" value="Filamin-B isoform A"/>
    <property type="match status" value="1"/>
</dbReference>
<feature type="repeat" description="Filamin" evidence="7">
    <location>
        <begin position="1715"/>
        <end position="1796"/>
    </location>
</feature>
<feature type="repeat" description="Filamin" evidence="7">
    <location>
        <begin position="1891"/>
        <end position="1985"/>
    </location>
</feature>
<dbReference type="SUPFAM" id="SSF81296">
    <property type="entry name" value="E set domains"/>
    <property type="match status" value="17"/>
</dbReference>
<feature type="repeat" description="Filamin" evidence="7">
    <location>
        <begin position="1606"/>
        <end position="1698"/>
    </location>
</feature>
<dbReference type="GeneID" id="20214795"/>
<dbReference type="GO" id="GO:0051015">
    <property type="term" value="F:actin filament binding"/>
    <property type="evidence" value="ECO:0007669"/>
    <property type="project" value="InterPro"/>
</dbReference>
<dbReference type="SUPFAM" id="SSF47576">
    <property type="entry name" value="Calponin-homology domain, CH-domain"/>
    <property type="match status" value="1"/>
</dbReference>
<keyword evidence="5" id="KW-0009">Actin-binding</keyword>
<keyword evidence="12" id="KW-1185">Reference proteome</keyword>
<reference evidence="12" key="1">
    <citation type="submission" date="2012-12" db="EMBL/GenBank/DDBJ databases">
        <authorList>
            <person name="Hellsten U."/>
            <person name="Grimwood J."/>
            <person name="Chapman J.A."/>
            <person name="Shapiro H."/>
            <person name="Aerts A."/>
            <person name="Otillar R.P."/>
            <person name="Terry A.Y."/>
            <person name="Boore J.L."/>
            <person name="Simakov O."/>
            <person name="Marletaz F."/>
            <person name="Cho S.-J."/>
            <person name="Edsinger-Gonzales E."/>
            <person name="Havlak P."/>
            <person name="Kuo D.-H."/>
            <person name="Larsson T."/>
            <person name="Lv J."/>
            <person name="Arendt D."/>
            <person name="Savage R."/>
            <person name="Osoegawa K."/>
            <person name="de Jong P."/>
            <person name="Lindberg D.R."/>
            <person name="Seaver E.C."/>
            <person name="Weisblat D.A."/>
            <person name="Putnam N.H."/>
            <person name="Grigoriev I.V."/>
            <person name="Rokhsar D.S."/>
        </authorList>
    </citation>
    <scope>NUCLEOTIDE SEQUENCE</scope>
</reference>
<dbReference type="EMBL" id="KB095905">
    <property type="protein sequence ID" value="ESO10099.1"/>
    <property type="molecule type" value="Genomic_DNA"/>
</dbReference>
<dbReference type="CDD" id="cd21315">
    <property type="entry name" value="CH_dFLNA-like_rpt2"/>
    <property type="match status" value="1"/>
</dbReference>
<feature type="repeat" description="Filamin" evidence="7">
    <location>
        <begin position="2114"/>
        <end position="2208"/>
    </location>
</feature>
<feature type="repeat" description="Filamin" evidence="7">
    <location>
        <begin position="562"/>
        <end position="653"/>
    </location>
</feature>
<dbReference type="Proteomes" id="UP000015101">
    <property type="component" value="Unassembled WGS sequence"/>
</dbReference>
<feature type="repeat" description="Filamin" evidence="7">
    <location>
        <begin position="1799"/>
        <end position="1891"/>
    </location>
</feature>
<feature type="repeat" description="Filamin" evidence="7">
    <location>
        <begin position="1527"/>
        <end position="1603"/>
    </location>
</feature>
<evidence type="ECO:0000256" key="6">
    <source>
        <dbReference type="ARBA" id="ARBA00023212"/>
    </source>
</evidence>
<evidence type="ECO:0000256" key="4">
    <source>
        <dbReference type="ARBA" id="ARBA00022737"/>
    </source>
</evidence>
<dbReference type="FunFam" id="2.60.40.10:FF:000001">
    <property type="entry name" value="Filamin-C isoform b"/>
    <property type="match status" value="3"/>
</dbReference>
<feature type="repeat" description="Filamin" evidence="7">
    <location>
        <begin position="754"/>
        <end position="849"/>
    </location>
</feature>
<dbReference type="OMA" id="PGVEPHX"/>
<feature type="repeat" description="Filamin" evidence="7">
    <location>
        <begin position="1329"/>
        <end position="1425"/>
    </location>
</feature>
<feature type="repeat" description="Filamin" evidence="7">
    <location>
        <begin position="367"/>
        <end position="465"/>
    </location>
</feature>
<dbReference type="SMART" id="SM00557">
    <property type="entry name" value="IG_FLMN"/>
    <property type="match status" value="17"/>
</dbReference>
<dbReference type="InterPro" id="IPR013783">
    <property type="entry name" value="Ig-like_fold"/>
</dbReference>
<dbReference type="Pfam" id="PF00630">
    <property type="entry name" value="Filamin"/>
    <property type="match status" value="17"/>
</dbReference>
<dbReference type="InterPro" id="IPR001589">
    <property type="entry name" value="Actinin_actin-bd_CS"/>
</dbReference>
<dbReference type="HOGENOM" id="CLU_000783_0_0_1"/>
<feature type="repeat" description="Filamin" evidence="7">
    <location>
        <begin position="1987"/>
        <end position="2079"/>
    </location>
</feature>
<evidence type="ECO:0000313" key="11">
    <source>
        <dbReference type="EnsemblMetazoa" id="HelroP72745"/>
    </source>
</evidence>
<dbReference type="EnsemblMetazoa" id="HelroT72745">
    <property type="protein sequence ID" value="HelroP72745"/>
    <property type="gene ID" value="HelroG72745"/>
</dbReference>
<dbReference type="FunFam" id="2.60.40.10:FF:000007">
    <property type="entry name" value="Filamin-B isoform C"/>
    <property type="match status" value="1"/>
</dbReference>
<dbReference type="Pfam" id="PF00307">
    <property type="entry name" value="CH"/>
    <property type="match status" value="2"/>
</dbReference>
<dbReference type="PROSITE" id="PS00020">
    <property type="entry name" value="ACTININ_2"/>
    <property type="match status" value="1"/>
</dbReference>
<evidence type="ECO:0000256" key="1">
    <source>
        <dbReference type="ARBA" id="ARBA00004245"/>
    </source>
</evidence>
<dbReference type="FunFam" id="2.60.40.10:FF:000092">
    <property type="entry name" value="Filamin-B isoform B"/>
    <property type="match status" value="1"/>
</dbReference>
<feature type="repeat" description="Filamin" evidence="7">
    <location>
        <begin position="1425"/>
        <end position="1517"/>
    </location>
</feature>
<dbReference type="FunFam" id="2.60.40.10:FF:000140">
    <property type="entry name" value="FiLamiN (Actin binding protein) homolog"/>
    <property type="match status" value="1"/>
</dbReference>
<accession>T1G147</accession>
<dbReference type="InterPro" id="IPR036872">
    <property type="entry name" value="CH_dom_sf"/>
</dbReference>
<dbReference type="PROSITE" id="PS50021">
    <property type="entry name" value="CH"/>
    <property type="match status" value="2"/>
</dbReference>
<dbReference type="InterPro" id="IPR044801">
    <property type="entry name" value="Filamin"/>
</dbReference>
<keyword evidence="4" id="KW-0677">Repeat</keyword>
<sequence>MSVRRHSQDILGEVQTPGDAAERDLAGDAQWKLIQKNTFTRWTNEHLKTVNKHVVDLETDLSDGLRFIALVEVLSGKRFTKFNKRPTMRSHKLENVTLALEFLQKEEGIKIVNIDSSAIVDGKLKLILGLIWTLILHYSISMPMWEEEGDKAKKTEQTPKQRLLGWVLGKVTDVPVTNFTTDWNDGKAIGALVDGVAPGLCPDWDSWNPKDNVSNATEAMNAAEQWLDVPQLIKPAEMCNPKVDELSMMTYLSQFPNAKLKPGAPLRPKTNPARVRAYGPGLDAAGNSVGAPARFTVETFSAGRGELDIAVTNPNGVKEQCEVIFNKDRNLTYSCHYTPTMEGQYSVVIKFANREIPKSPFMTKVEGMAGDPTKVTASGPGLEKTGVMVKKPTYFEVHTKNAGTGVVDVVIVDSHGHKDSTKAVITKKSNDLWFIEYNPVEDGLHTVNILFAGKPIPTSPFAVAISPAVDAKKCFITGRGVQPNGLRIGDVADFKVHTAGAGDGELKVQITGPGGAEEKPKIKKVDATTYECSYEPHRTGEYTINVTYGGDHVFKSPFMVDVAPQRPTKIKAYGPGLHGGVAGYPASFTVETNDETGGLGFSIEGPSQAKINCSDNHDGSALISYTPTEPGEYAIHILCDEEDIHMSPWMAIIKPKPSDSFDPSKVKAYGPGLKSSAAVNEPVEFVVDAKGAGNGKLFVEVLDDELKPVDTLVKDNKDGTYAVKFIPKKAVKHVVVATFGDVPINEFPYRISVHEPSNPNKVKVYGNALNVPAKVGEPTEFSIDCSKAGPGDVGIILLDDKGKEVPFQIKDEPNNCFNVTFTPTHDGVHKAHVHFADQELPTSPFKIPVESSINPQKVKVNGDGIKPTGVLASLPVQFVVDASEAGPADIDVVIQDPDGHIVRPEIKKTATPGVYNVTYTPESVGEYVIPVKFNKEPVPNSPFKVKSLPVGNADKVKFVDEVQPVVAVGQPSTINLDPSKAGDGQVTCRINSLSDDDVDIDILDNGDGTMSIVYTPTKPGDYALEIKFGGKPVPDGKFVQKVFKEFDPADGRERWKKVDKSTWEENDVQHYEWSSRDRKPQEVNFIEASEPLLSIKGDDGGPKIDERLSSIIGDDKRLVLTSNKVQSSPLITWSGLDVVSMKDDVTASPNDGKRRETTTRLEGSKQVHSEESVWMVTPKSHHIHIQQPPYDNYSLTSRFPQKLFIGDKNALPCKATYKVLNSGMADTFPLRSVLKVEDSNCIRQSDRRSNRRNLNKSRRLQKIFGRTRGNFTYYIVCMNVFVSDNSFFRACSIPFNFASMFKSARANKCARCVVTYIHTRARMYFNYLQDELSASKSRPLGSKRGPTGADDEYKPVEFSLPVGPVFSFVTAEIETPSGRKEKPTVVDNHDGTVGVVYTPSEEGLHKLFVLYNDKPINGSPFEFYVSSEHSGLVYAYGPGLSHGVSGEMCNFTIVTKDAGAGGLSLAVEGPSKADMQCSDNGDGTCSVSYLPTAPGDYKVNVSFDNKHIQGSPFTAKISPSDARKSHAALGGSSDVPLKLMETDLSSLKSTIKYPSGKVEPCTIKRLDDGQLGIGFTPTEVGDHYVEVLKHGKHVPNSPFKITVNESEIANASRVKAYGKGLQEGNANEVNEFFVETKNAGFGGLSLSVEGPSKADMECMEESDGVCVVKYKPTEPGSYVIHVKFADQHIPGSPFLVKIGGQPGGVKSDEFFKNRGPGDVTHVGSECELALKIPGLFSMFLEASVTSPSGKTERCDVEEVGNDQFSIKFVPKELGAHTVGVKHKGMHLPGHPFQFTVGPIKEGGAHKVKAIGSGLERAQVDVPAHFNVHTREAGPGCLSVGMEGPSKAFIDFKDASDGSCLVSYTCDTPGDYQIFMKYNDQNIPDSPFKVYVAPSGSDKRLNIGDLQEKGCQLNRPAVFTVDMTGSKGSLDARIIAPSGAEDQAIVEQIDKNSCTVRFVPHENGVHQIFVRQNGFPIAGSPFKVVVGNVEADPSMVRVYGDGLTKGQTGLQPKFVVDTTKAGSGALAVTVDGPSKVQLNCIEVSNGYEFTYFPSAPGEYLISVKYGGASHVPGSPYKAVVTGSGRPGTWNEQTKVVVETVTKSTTTQMYSAQDSRFDSDASKVNSKGMGLQKASANKEATFTVDASRAGHNMLLVGVMGPELPCEEVSIRYSGDGQYTVIYRPGERGEYVLVVKWGEQHIPGSPFKIVVQ</sequence>
<dbReference type="eggNOG" id="KOG0518">
    <property type="taxonomic scope" value="Eukaryota"/>
</dbReference>
<dbReference type="PANTHER" id="PTHR38537:SF8">
    <property type="entry name" value="FILAMIN-A"/>
    <property type="match status" value="1"/>
</dbReference>
<dbReference type="RefSeq" id="XP_009011913.1">
    <property type="nucleotide sequence ID" value="XM_009013665.1"/>
</dbReference>
<protein>
    <recommendedName>
        <fullName evidence="9">Calponin-homology (CH) domain-containing protein</fullName>
    </recommendedName>
</protein>
<feature type="domain" description="Calponin-homology (CH)" evidence="9">
    <location>
        <begin position="33"/>
        <end position="139"/>
    </location>
</feature>
<dbReference type="InterPro" id="IPR001298">
    <property type="entry name" value="Filamin/ABP280_rpt"/>
</dbReference>
<feature type="region of interest" description="Disordered" evidence="8">
    <location>
        <begin position="1144"/>
        <end position="1171"/>
    </location>
</feature>
<dbReference type="GO" id="GO:0030036">
    <property type="term" value="P:actin cytoskeleton organization"/>
    <property type="evidence" value="ECO:0007669"/>
    <property type="project" value="InterPro"/>
</dbReference>
<dbReference type="PROSITE" id="PS50194">
    <property type="entry name" value="FILAMIN_REPEAT"/>
    <property type="match status" value="17"/>
</dbReference>
<feature type="repeat" description="Filamin" evidence="7">
    <location>
        <begin position="267"/>
        <end position="365"/>
    </location>
</feature>
<comment type="similarity">
    <text evidence="2">Belongs to the filamin family.</text>
</comment>
<feature type="repeat" description="Filamin" evidence="7">
    <location>
        <begin position="466"/>
        <end position="562"/>
    </location>
</feature>
<dbReference type="FunFam" id="2.60.40.10:FF:000096">
    <property type="entry name" value="filamin-C isoform X2"/>
    <property type="match status" value="1"/>
</dbReference>
<proteinExistence type="inferred from homology"/>
<feature type="domain" description="Calponin-homology (CH)" evidence="9">
    <location>
        <begin position="157"/>
        <end position="260"/>
    </location>
</feature>
<comment type="subcellular location">
    <subcellularLocation>
        <location evidence="1">Cytoplasm</location>
        <location evidence="1">Cytoskeleton</location>
    </subcellularLocation>
</comment>
<evidence type="ECO:0000259" key="9">
    <source>
        <dbReference type="PROSITE" id="PS50021"/>
    </source>
</evidence>
<feature type="repeat" description="Filamin" evidence="7">
    <location>
        <begin position="658"/>
        <end position="753"/>
    </location>
</feature>
<dbReference type="InParanoid" id="T1G147"/>